<evidence type="ECO:0000256" key="1">
    <source>
        <dbReference type="ARBA" id="ARBA00006484"/>
    </source>
</evidence>
<name>M2T7X4_9SPHN</name>
<dbReference type="PANTHER" id="PTHR43639">
    <property type="entry name" value="OXIDOREDUCTASE, SHORT-CHAIN DEHYDROGENASE/REDUCTASE FAMILY (AFU_ORTHOLOGUE AFUA_5G02870)"/>
    <property type="match status" value="1"/>
</dbReference>
<dbReference type="InterPro" id="IPR002347">
    <property type="entry name" value="SDR_fam"/>
</dbReference>
<dbReference type="PANTHER" id="PTHR43639:SF1">
    <property type="entry name" value="SHORT-CHAIN DEHYDROGENASE_REDUCTASE FAMILY PROTEIN"/>
    <property type="match status" value="1"/>
</dbReference>
<comment type="caution">
    <text evidence="3">The sequence shown here is derived from an EMBL/GenBank/DDBJ whole genome shotgun (WGS) entry which is preliminary data.</text>
</comment>
<dbReference type="OrthoDB" id="9786360at2"/>
<keyword evidence="4" id="KW-1185">Reference proteome</keyword>
<dbReference type="PRINTS" id="PR00081">
    <property type="entry name" value="GDHRDH"/>
</dbReference>
<sequence length="248" mass="26120">MSLALVTGGTQRLGAVIAARLSAAGYDLALHYNASPDLDADLAAALHSRSVDHATFPADFAEPEASKALLAAVAEHFGRPPTLLVNSASRFGSDTSESAGADDLMGHFTINAAAPIMLSQAFKAALGEGEGCIVNILDQRLQQPHRDNFAYTISKFALAGATQTLARAWAPRIRVNAVAPGLTLPTDNYDPSRLNRVRAAMPLERLPSPQDVADAVAWLAGAKAVTGETVHVDGGARHRSFQGDFDRL</sequence>
<organism evidence="3 4">
    <name type="scientific">Pacificimonas flava</name>
    <dbReference type="NCBI Taxonomy" id="1234595"/>
    <lineage>
        <taxon>Bacteria</taxon>
        <taxon>Pseudomonadati</taxon>
        <taxon>Pseudomonadota</taxon>
        <taxon>Alphaproteobacteria</taxon>
        <taxon>Sphingomonadales</taxon>
        <taxon>Sphingosinicellaceae</taxon>
        <taxon>Pacificimonas</taxon>
    </lineage>
</organism>
<gene>
    <name evidence="3" type="ORF">C725_2016</name>
</gene>
<accession>M2T7X4</accession>
<reference evidence="3 4" key="1">
    <citation type="journal article" date="2013" name="Genome Announc.">
        <title>Draft Genome Sequence of Strain JLT2015T, Belonging to the Family Sphingomonadaceae of the Alphaproteobacteria.</title>
        <authorList>
            <person name="Tang K."/>
            <person name="Liu K."/>
            <person name="Li S."/>
            <person name="Jiao N."/>
        </authorList>
    </citation>
    <scope>NUCLEOTIDE SEQUENCE [LARGE SCALE GENOMIC DNA]</scope>
    <source>
        <strain evidence="3 4">JLT2015</strain>
    </source>
</reference>
<dbReference type="RefSeq" id="WP_008602486.1">
    <property type="nucleotide sequence ID" value="NZ_AMRV01000006.1"/>
</dbReference>
<dbReference type="AlphaFoldDB" id="M2T7X4"/>
<proteinExistence type="inferred from homology"/>
<dbReference type="GO" id="GO:0016491">
    <property type="term" value="F:oxidoreductase activity"/>
    <property type="evidence" value="ECO:0007669"/>
    <property type="project" value="UniProtKB-KW"/>
</dbReference>
<evidence type="ECO:0000313" key="4">
    <source>
        <dbReference type="Proteomes" id="UP000011717"/>
    </source>
</evidence>
<dbReference type="Proteomes" id="UP000011717">
    <property type="component" value="Unassembled WGS sequence"/>
</dbReference>
<evidence type="ECO:0000256" key="2">
    <source>
        <dbReference type="ARBA" id="ARBA00023002"/>
    </source>
</evidence>
<evidence type="ECO:0000313" key="3">
    <source>
        <dbReference type="EMBL" id="EMD82629.1"/>
    </source>
</evidence>
<keyword evidence="2" id="KW-0560">Oxidoreductase</keyword>
<dbReference type="SUPFAM" id="SSF51735">
    <property type="entry name" value="NAD(P)-binding Rossmann-fold domains"/>
    <property type="match status" value="1"/>
</dbReference>
<protein>
    <submittedName>
        <fullName evidence="3">FolM Alternative dihydrofolate reductase 1</fullName>
    </submittedName>
</protein>
<dbReference type="Gene3D" id="3.40.50.720">
    <property type="entry name" value="NAD(P)-binding Rossmann-like Domain"/>
    <property type="match status" value="1"/>
</dbReference>
<dbReference type="PATRIC" id="fig|1234595.3.peg.2017"/>
<dbReference type="EMBL" id="AMRV01000006">
    <property type="protein sequence ID" value="EMD82629.1"/>
    <property type="molecule type" value="Genomic_DNA"/>
</dbReference>
<comment type="similarity">
    <text evidence="1">Belongs to the short-chain dehydrogenases/reductases (SDR) family.</text>
</comment>
<dbReference type="Pfam" id="PF13561">
    <property type="entry name" value="adh_short_C2"/>
    <property type="match status" value="1"/>
</dbReference>
<dbReference type="InterPro" id="IPR036291">
    <property type="entry name" value="NAD(P)-bd_dom_sf"/>
</dbReference>